<gene>
    <name evidence="8" type="ORF">SAMN04488082_102192</name>
</gene>
<evidence type="ECO:0000256" key="4">
    <source>
        <dbReference type="ARBA" id="ARBA00022827"/>
    </source>
</evidence>
<dbReference type="SUPFAM" id="SSF51905">
    <property type="entry name" value="FAD/NAD(P)-binding domain"/>
    <property type="match status" value="1"/>
</dbReference>
<organism evidence="8 9">
    <name type="scientific">Desulfomicrobium apsheronum</name>
    <dbReference type="NCBI Taxonomy" id="52560"/>
    <lineage>
        <taxon>Bacteria</taxon>
        <taxon>Pseudomonadati</taxon>
        <taxon>Thermodesulfobacteriota</taxon>
        <taxon>Desulfovibrionia</taxon>
        <taxon>Desulfovibrionales</taxon>
        <taxon>Desulfomicrobiaceae</taxon>
        <taxon>Desulfomicrobium</taxon>
    </lineage>
</organism>
<feature type="domain" description="Rhodanese" evidence="7">
    <location>
        <begin position="479"/>
        <end position="570"/>
    </location>
</feature>
<comment type="cofactor">
    <cofactor evidence="1">
        <name>FAD</name>
        <dbReference type="ChEBI" id="CHEBI:57692"/>
    </cofactor>
</comment>
<reference evidence="9" key="1">
    <citation type="submission" date="2016-10" db="EMBL/GenBank/DDBJ databases">
        <authorList>
            <person name="Varghese N."/>
            <person name="Submissions S."/>
        </authorList>
    </citation>
    <scope>NUCLEOTIDE SEQUENCE [LARGE SCALE GENOMIC DNA]</scope>
    <source>
        <strain evidence="9">DSM 5918</strain>
    </source>
</reference>
<keyword evidence="9" id="KW-1185">Reference proteome</keyword>
<dbReference type="SMART" id="SM00450">
    <property type="entry name" value="RHOD"/>
    <property type="match status" value="1"/>
</dbReference>
<dbReference type="InterPro" id="IPR023753">
    <property type="entry name" value="FAD/NAD-binding_dom"/>
</dbReference>
<evidence type="ECO:0000313" key="9">
    <source>
        <dbReference type="Proteomes" id="UP000198635"/>
    </source>
</evidence>
<dbReference type="Proteomes" id="UP000198635">
    <property type="component" value="Unassembled WGS sequence"/>
</dbReference>
<dbReference type="RefSeq" id="WP_092372661.1">
    <property type="nucleotide sequence ID" value="NZ_FORX01000002.1"/>
</dbReference>
<evidence type="ECO:0000313" key="8">
    <source>
        <dbReference type="EMBL" id="SFJ27977.1"/>
    </source>
</evidence>
<protein>
    <submittedName>
        <fullName evidence="8">NADPH-dependent 2,4-dienoyl-CoA reductase, sulfur reductase</fullName>
    </submittedName>
</protein>
<dbReference type="InterPro" id="IPR001763">
    <property type="entry name" value="Rhodanese-like_dom"/>
</dbReference>
<dbReference type="PRINTS" id="PR00368">
    <property type="entry name" value="FADPNR"/>
</dbReference>
<sequence length="572" mass="61860">MSLKVVVIGGVALGPKAACRIKRVAPDAEVTLVDASKLISYGGCGIPYYVSGDVSDHQQLQETSFHMVRDEQFFQDCKDFKVMTETRALSIDRKAKTVLVQAKDGTQTTLPYDKLVLGMGSTPRKLPIPGRELGNVFTVSTLGEAIRIKEQVASGSVGSAVIVGGGFIGLEMAESFADMWGIDTTVIEVADQIMPGFMSKAMATIAEKHLAENDVTVHTSEMVQAIEGEDGKVTRVVTNKRTIDADLVILAVGVVPNDSLAREAGLSCSERGGIIVSKTMQTSDPDVYAGGDCVVIENIVTGKIGYYPLGSLANSQGRIIGTNVAGGRETFDGVVGTFIIKLFDYAFSGTGLSLPVALREGFDAFSTHVIMSDHSHFYPKRDMVSLEIVVERRSGRVLGLQGACQNGDSLKGRIDTMAAILKFRPTLRDVSSLEMAYAPPFGSAMDVLNAAANTAENILVGRNVPLQPVEFAKLWENRVSENLLCIDTREWGNAEPFVSKHPEFWKNIPQGQIRNRLDEIPKDKKIVLLCNTGGRSYESQVILRNAGFLEPVNLQGGMGFIKQLGFDPSQED</sequence>
<evidence type="ECO:0000256" key="1">
    <source>
        <dbReference type="ARBA" id="ARBA00001974"/>
    </source>
</evidence>
<dbReference type="InterPro" id="IPR050260">
    <property type="entry name" value="FAD-bd_OxRdtase"/>
</dbReference>
<keyword evidence="6" id="KW-0676">Redox-active center</keyword>
<dbReference type="Pfam" id="PF00581">
    <property type="entry name" value="Rhodanese"/>
    <property type="match status" value="1"/>
</dbReference>
<dbReference type="PANTHER" id="PTHR43429">
    <property type="entry name" value="PYRIDINE NUCLEOTIDE-DISULFIDE OXIDOREDUCTASE DOMAIN-CONTAINING"/>
    <property type="match status" value="1"/>
</dbReference>
<dbReference type="InterPro" id="IPR016156">
    <property type="entry name" value="FAD/NAD-linked_Rdtase_dimer_sf"/>
</dbReference>
<keyword evidence="5" id="KW-0560">Oxidoreductase</keyword>
<dbReference type="InterPro" id="IPR036188">
    <property type="entry name" value="FAD/NAD-bd_sf"/>
</dbReference>
<name>A0A1I3Q3G8_9BACT</name>
<dbReference type="GO" id="GO:0016491">
    <property type="term" value="F:oxidoreductase activity"/>
    <property type="evidence" value="ECO:0007669"/>
    <property type="project" value="UniProtKB-KW"/>
</dbReference>
<dbReference type="PRINTS" id="PR00411">
    <property type="entry name" value="PNDRDTASEI"/>
</dbReference>
<keyword evidence="4" id="KW-0274">FAD</keyword>
<evidence type="ECO:0000256" key="6">
    <source>
        <dbReference type="ARBA" id="ARBA00023284"/>
    </source>
</evidence>
<dbReference type="Pfam" id="PF02852">
    <property type="entry name" value="Pyr_redox_dim"/>
    <property type="match status" value="1"/>
</dbReference>
<evidence type="ECO:0000256" key="2">
    <source>
        <dbReference type="ARBA" id="ARBA00009130"/>
    </source>
</evidence>
<proteinExistence type="inferred from homology"/>
<keyword evidence="3" id="KW-0285">Flavoprotein</keyword>
<dbReference type="SUPFAM" id="SSF55424">
    <property type="entry name" value="FAD/NAD-linked reductases, dimerisation (C-terminal) domain"/>
    <property type="match status" value="1"/>
</dbReference>
<dbReference type="PROSITE" id="PS50206">
    <property type="entry name" value="RHODANESE_3"/>
    <property type="match status" value="1"/>
</dbReference>
<evidence type="ECO:0000256" key="5">
    <source>
        <dbReference type="ARBA" id="ARBA00023002"/>
    </source>
</evidence>
<dbReference type="InterPro" id="IPR004099">
    <property type="entry name" value="Pyr_nucl-diS_OxRdtase_dimer"/>
</dbReference>
<dbReference type="EMBL" id="FORX01000002">
    <property type="protein sequence ID" value="SFJ27977.1"/>
    <property type="molecule type" value="Genomic_DNA"/>
</dbReference>
<dbReference type="InterPro" id="IPR036873">
    <property type="entry name" value="Rhodanese-like_dom_sf"/>
</dbReference>
<dbReference type="SUPFAM" id="SSF52821">
    <property type="entry name" value="Rhodanese/Cell cycle control phosphatase"/>
    <property type="match status" value="1"/>
</dbReference>
<comment type="similarity">
    <text evidence="2">Belongs to the class-III pyridine nucleotide-disulfide oxidoreductase family.</text>
</comment>
<dbReference type="PANTHER" id="PTHR43429:SF1">
    <property type="entry name" value="NAD(P)H SULFUR OXIDOREDUCTASE (COA-DEPENDENT)"/>
    <property type="match status" value="1"/>
</dbReference>
<dbReference type="Gene3D" id="3.40.250.10">
    <property type="entry name" value="Rhodanese-like domain"/>
    <property type="match status" value="1"/>
</dbReference>
<accession>A0A1I3Q3G8</accession>
<dbReference type="Pfam" id="PF07992">
    <property type="entry name" value="Pyr_redox_2"/>
    <property type="match status" value="1"/>
</dbReference>
<evidence type="ECO:0000259" key="7">
    <source>
        <dbReference type="PROSITE" id="PS50206"/>
    </source>
</evidence>
<dbReference type="Gene3D" id="3.50.50.60">
    <property type="entry name" value="FAD/NAD(P)-binding domain"/>
    <property type="match status" value="2"/>
</dbReference>
<evidence type="ECO:0000256" key="3">
    <source>
        <dbReference type="ARBA" id="ARBA00022630"/>
    </source>
</evidence>
<dbReference type="OrthoDB" id="9769238at2"/>
<dbReference type="AlphaFoldDB" id="A0A1I3Q3G8"/>
<dbReference type="STRING" id="52560.SAMN04488082_102192"/>